<evidence type="ECO:0000256" key="1">
    <source>
        <dbReference type="ARBA" id="ARBA00004370"/>
    </source>
</evidence>
<dbReference type="InterPro" id="IPR006685">
    <property type="entry name" value="MscS_channel_2nd"/>
</dbReference>
<organism evidence="7 8">
    <name type="scientific">Rubritalea halochordaticola</name>
    <dbReference type="NCBI Taxonomy" id="714537"/>
    <lineage>
        <taxon>Bacteria</taxon>
        <taxon>Pseudomonadati</taxon>
        <taxon>Verrucomicrobiota</taxon>
        <taxon>Verrucomicrobiia</taxon>
        <taxon>Verrucomicrobiales</taxon>
        <taxon>Rubritaleaceae</taxon>
        <taxon>Rubritalea</taxon>
    </lineage>
</organism>
<comment type="subcellular location">
    <subcellularLocation>
        <location evidence="1">Membrane</location>
    </subcellularLocation>
</comment>
<keyword evidence="2 5" id="KW-0812">Transmembrane</keyword>
<keyword evidence="3 5" id="KW-1133">Transmembrane helix</keyword>
<evidence type="ECO:0000256" key="5">
    <source>
        <dbReference type="SAM" id="Phobius"/>
    </source>
</evidence>
<feature type="transmembrane region" description="Helical" evidence="5">
    <location>
        <begin position="201"/>
        <end position="225"/>
    </location>
</feature>
<accession>A0ABP9UXV5</accession>
<evidence type="ECO:0000256" key="4">
    <source>
        <dbReference type="ARBA" id="ARBA00023136"/>
    </source>
</evidence>
<feature type="domain" description="Mechanosensitive ion channel MscS" evidence="6">
    <location>
        <begin position="220"/>
        <end position="287"/>
    </location>
</feature>
<dbReference type="Gene3D" id="2.30.30.60">
    <property type="match status" value="1"/>
</dbReference>
<feature type="transmembrane region" description="Helical" evidence="5">
    <location>
        <begin position="174"/>
        <end position="195"/>
    </location>
</feature>
<evidence type="ECO:0000313" key="7">
    <source>
        <dbReference type="EMBL" id="GAA5495240.1"/>
    </source>
</evidence>
<dbReference type="SUPFAM" id="SSF50182">
    <property type="entry name" value="Sm-like ribonucleoproteins"/>
    <property type="match status" value="1"/>
</dbReference>
<dbReference type="InterPro" id="IPR023408">
    <property type="entry name" value="MscS_beta-dom_sf"/>
</dbReference>
<dbReference type="Pfam" id="PF00924">
    <property type="entry name" value="MS_channel_2nd"/>
    <property type="match status" value="1"/>
</dbReference>
<dbReference type="EMBL" id="BAABRL010000003">
    <property type="protein sequence ID" value="GAA5495240.1"/>
    <property type="molecule type" value="Genomic_DNA"/>
</dbReference>
<evidence type="ECO:0000256" key="2">
    <source>
        <dbReference type="ARBA" id="ARBA00022692"/>
    </source>
</evidence>
<evidence type="ECO:0000259" key="6">
    <source>
        <dbReference type="Pfam" id="PF00924"/>
    </source>
</evidence>
<reference evidence="7 8" key="1">
    <citation type="submission" date="2024-02" db="EMBL/GenBank/DDBJ databases">
        <title>Rubritalea halochordaticola NBRC 107102.</title>
        <authorList>
            <person name="Ichikawa N."/>
            <person name="Katano-Makiyama Y."/>
            <person name="Hidaka K."/>
        </authorList>
    </citation>
    <scope>NUCLEOTIDE SEQUENCE [LARGE SCALE GENOMIC DNA]</scope>
    <source>
        <strain evidence="7 8">NBRC 107102</strain>
    </source>
</reference>
<sequence length="448" mass="51055">MENKWHHQLRELFFGEVQKVEYTNEQGVEYIANETISLPAQLAVDGVLFLGLLLVSFVIYLVVKRVVFRVVEKLVHATNTDWDDEFLRSRIFRWIALLVPTVIIWKYVGDVFNPIAFGLESKTNSVIYVRDGIVVVAKILTVVFSMLCFNSILNTGERIYMRFEVSKKLPMKSFLQVLKIILVLIGIILIVASIMGESPMLIFSGLGAATAILMLIFKDAILGLVAGVQLSANQMVTPGDWIEMPKFGADGEVMEVALTTVKVRNWDMTISTVPTYALISDSFKNWRGMSESGVRRIKRSLNFDMQSVIFLNKDMMAKMREISLLKGYLEKKEKEIAAWNAEKKAHEDDLINARAMTNIGTFRAYVWEYLTNHPGIDEKHTILVRQLQPGENGLPIEVYAFTNNNAWVAYEGIQSDIFDHLISVSKFFGLRIFQRPSGMDFDRFKHTL</sequence>
<comment type="caution">
    <text evidence="7">The sequence shown here is derived from an EMBL/GenBank/DDBJ whole genome shotgun (WGS) entry which is preliminary data.</text>
</comment>
<feature type="transmembrane region" description="Helical" evidence="5">
    <location>
        <begin position="42"/>
        <end position="63"/>
    </location>
</feature>
<dbReference type="InterPro" id="IPR010920">
    <property type="entry name" value="LSM_dom_sf"/>
</dbReference>
<keyword evidence="8" id="KW-1185">Reference proteome</keyword>
<gene>
    <name evidence="7" type="primary">ybdG</name>
    <name evidence="7" type="ORF">Rhal01_01415</name>
</gene>
<dbReference type="PANTHER" id="PTHR30414">
    <property type="entry name" value="MINICONDUCTANCE MECHANOSENSITIVE CHANNEL YBDG"/>
    <property type="match status" value="1"/>
</dbReference>
<name>A0ABP9UXV5_9BACT</name>
<feature type="transmembrane region" description="Helical" evidence="5">
    <location>
        <begin position="91"/>
        <end position="108"/>
    </location>
</feature>
<dbReference type="InterPro" id="IPR030192">
    <property type="entry name" value="YbdG"/>
</dbReference>
<proteinExistence type="predicted"/>
<feature type="transmembrane region" description="Helical" evidence="5">
    <location>
        <begin position="128"/>
        <end position="153"/>
    </location>
</feature>
<protein>
    <submittedName>
        <fullName evidence="7">Miniconductance mechanosensitive channel YbdG</fullName>
    </submittedName>
</protein>
<dbReference type="Proteomes" id="UP001424741">
    <property type="component" value="Unassembled WGS sequence"/>
</dbReference>
<keyword evidence="4 5" id="KW-0472">Membrane</keyword>
<dbReference type="PANTHER" id="PTHR30414:SF0">
    <property type="entry name" value="MINICONDUCTANCE MECHANOSENSITIVE CHANNEL YBDG"/>
    <property type="match status" value="1"/>
</dbReference>
<evidence type="ECO:0000256" key="3">
    <source>
        <dbReference type="ARBA" id="ARBA00022989"/>
    </source>
</evidence>
<dbReference type="RefSeq" id="WP_346188074.1">
    <property type="nucleotide sequence ID" value="NZ_BAABRL010000003.1"/>
</dbReference>
<evidence type="ECO:0000313" key="8">
    <source>
        <dbReference type="Proteomes" id="UP001424741"/>
    </source>
</evidence>